<evidence type="ECO:0000313" key="1">
    <source>
        <dbReference type="EMBL" id="PNO35693.1"/>
    </source>
</evidence>
<accession>A0A2K0JK89</accession>
<sequence length="60" mass="6822">MDHRIRIITYYVVQKKHLSSKKTLNAKRAKNAIILLPDIGCSLLKGGNILWIRLALFATC</sequence>
<organism evidence="1 2">
    <name type="scientific">Salmonella enterica subsp. houtenae serovar 50:g,z51:-</name>
    <dbReference type="NCBI Taxonomy" id="1173947"/>
    <lineage>
        <taxon>Bacteria</taxon>
        <taxon>Pseudomonadati</taxon>
        <taxon>Pseudomonadota</taxon>
        <taxon>Gammaproteobacteria</taxon>
        <taxon>Enterobacterales</taxon>
        <taxon>Enterobacteriaceae</taxon>
        <taxon>Salmonella</taxon>
    </lineage>
</organism>
<comment type="caution">
    <text evidence="1">The sequence shown here is derived from an EMBL/GenBank/DDBJ whole genome shotgun (WGS) entry which is preliminary data.</text>
</comment>
<evidence type="ECO:0000313" key="2">
    <source>
        <dbReference type="Proteomes" id="UP000236163"/>
    </source>
</evidence>
<name>A0A2K0JK89_SALHO</name>
<protein>
    <submittedName>
        <fullName evidence="1">Uncharacterized protein</fullName>
    </submittedName>
</protein>
<proteinExistence type="predicted"/>
<reference evidence="2" key="1">
    <citation type="submission" date="2017-12" db="EMBL/GenBank/DDBJ databases">
        <title>FDA dAtabase for Regulatory Grade micrObial Sequences (FDA-ARGOS): Supporting development and validation of Infectious Disease Dx tests.</title>
        <authorList>
            <person name="Sichtig H."/>
            <person name="Tallon L."/>
            <person name="Sadzewicz L."/>
            <person name="Sengamalay N."/>
            <person name="Nagaraj S."/>
            <person name="Vavikolanu K."/>
            <person name="Aluvathingal J."/>
            <person name="Nadendla S."/>
            <person name="Pirone D.C."/>
            <person name="Hoffman M."/>
            <person name="Muruvanda T."/>
            <person name="Allard M."/>
            <person name="Evans P."/>
        </authorList>
    </citation>
    <scope>NUCLEOTIDE SEQUENCE [LARGE SCALE GENOMIC DNA]</scope>
    <source>
        <strain evidence="2">FDAARGOS_55</strain>
    </source>
</reference>
<dbReference type="AlphaFoldDB" id="A0A2K0JK89"/>
<dbReference type="EMBL" id="JWSP02000004">
    <property type="protein sequence ID" value="PNO35693.1"/>
    <property type="molecule type" value="Genomic_DNA"/>
</dbReference>
<dbReference type="Proteomes" id="UP000236163">
    <property type="component" value="Unassembled WGS sequence"/>
</dbReference>
<gene>
    <name evidence="1" type="ORF">RK55_002750</name>
</gene>